<dbReference type="SMART" id="SM00849">
    <property type="entry name" value="Lactamase_B"/>
    <property type="match status" value="1"/>
</dbReference>
<dbReference type="InterPro" id="IPR001279">
    <property type="entry name" value="Metallo-B-lactamas"/>
</dbReference>
<dbReference type="InterPro" id="IPR050855">
    <property type="entry name" value="NDM-1-like"/>
</dbReference>
<dbReference type="SUPFAM" id="SSF56281">
    <property type="entry name" value="Metallo-hydrolase/oxidoreductase"/>
    <property type="match status" value="1"/>
</dbReference>
<name>A0A2U9PQY0_MYCSE</name>
<organism evidence="2 3">
    <name type="scientific">Mycolicibacterium smegmatis (strain MKD8)</name>
    <name type="common">Mycobacterium smegmatis</name>
    <dbReference type="NCBI Taxonomy" id="1214915"/>
    <lineage>
        <taxon>Bacteria</taxon>
        <taxon>Bacillati</taxon>
        <taxon>Actinomycetota</taxon>
        <taxon>Actinomycetes</taxon>
        <taxon>Mycobacteriales</taxon>
        <taxon>Mycobacteriaceae</taxon>
        <taxon>Mycolicibacterium</taxon>
    </lineage>
</organism>
<evidence type="ECO:0000259" key="1">
    <source>
        <dbReference type="SMART" id="SM00849"/>
    </source>
</evidence>
<reference evidence="2 3" key="1">
    <citation type="journal article" date="2013" name="Genome Announc.">
        <title>Draft genome sequence of MKD8, a conjugal recipient Mycobacterium smegmatis strain.</title>
        <authorList>
            <person name="Gray T.A."/>
            <person name="Palumbo M.J."/>
            <person name="Derbyshire K.M."/>
        </authorList>
    </citation>
    <scope>NUCLEOTIDE SEQUENCE [LARGE SCALE GENOMIC DNA]</scope>
    <source>
        <strain evidence="2 3">MKD8</strain>
    </source>
</reference>
<feature type="domain" description="Metallo-beta-lactamase" evidence="1">
    <location>
        <begin position="21"/>
        <end position="213"/>
    </location>
</feature>
<dbReference type="EMBL" id="CP027541">
    <property type="protein sequence ID" value="AWT54202.1"/>
    <property type="molecule type" value="Genomic_DNA"/>
</dbReference>
<evidence type="ECO:0000313" key="2">
    <source>
        <dbReference type="EMBL" id="AWT54202.1"/>
    </source>
</evidence>
<dbReference type="InterPro" id="IPR036866">
    <property type="entry name" value="RibonucZ/Hydroxyglut_hydro"/>
</dbReference>
<dbReference type="PANTHER" id="PTHR42951:SF4">
    <property type="entry name" value="ACYL-COENZYME A THIOESTERASE MBLAC2"/>
    <property type="match status" value="1"/>
</dbReference>
<evidence type="ECO:0000313" key="3">
    <source>
        <dbReference type="Proteomes" id="UP000011200"/>
    </source>
</evidence>
<dbReference type="RefSeq" id="WP_003894662.1">
    <property type="nucleotide sequence ID" value="NZ_CP027541.1"/>
</dbReference>
<dbReference type="Pfam" id="PF00753">
    <property type="entry name" value="Lactamase_B"/>
    <property type="match status" value="1"/>
</dbReference>
<reference evidence="3" key="2">
    <citation type="submission" date="2018-03" db="EMBL/GenBank/DDBJ databases">
        <authorList>
            <person name="Derbyshire K."/>
            <person name="Gray T.A."/>
            <person name="Champion M."/>
        </authorList>
    </citation>
    <scope>NUCLEOTIDE SEQUENCE [LARGE SCALE GENOMIC DNA]</scope>
    <source>
        <strain evidence="3">MKD8</strain>
    </source>
</reference>
<dbReference type="FunFam" id="3.60.15.10:FF:000073">
    <property type="entry name" value="MBL fold metallo-hydrolase"/>
    <property type="match status" value="1"/>
</dbReference>
<gene>
    <name evidence="2" type="ORF">D806_032300</name>
</gene>
<dbReference type="AlphaFoldDB" id="A0A2U9PQY0"/>
<protein>
    <submittedName>
        <fullName evidence="2">Metallo-beta-lactamase superfamily protein</fullName>
    </submittedName>
</protein>
<dbReference type="PANTHER" id="PTHR42951">
    <property type="entry name" value="METALLO-BETA-LACTAMASE DOMAIN-CONTAINING"/>
    <property type="match status" value="1"/>
</dbReference>
<dbReference type="Gene3D" id="3.60.15.10">
    <property type="entry name" value="Ribonuclease Z/Hydroxyacylglutathione hydrolase-like"/>
    <property type="match status" value="1"/>
</dbReference>
<accession>A0A2U9PQY0</accession>
<sequence>MRHDWENLADGVWRTRLPFLDVTVGVISGRDGALLVDADTSVGRAHAIGRDVEELTGGHVNRIVLTHNHFDHVLGSAGFRDAEVYCAPQVGATIADEMGGGTRLRDEALRHGADPDELDDTIAALSVPAHQVHDAVVDLGDRAVTVTHLGRGHTDHDLVAVVPGERTVVFCGDLVEESGDPALDADSDLAAWPDTLAALVCAFGDDAVYVPGHGAVVDANFVRRQRQWLIDRAAGAE</sequence>
<proteinExistence type="predicted"/>
<dbReference type="Proteomes" id="UP000011200">
    <property type="component" value="Chromosome"/>
</dbReference>